<evidence type="ECO:0000313" key="3">
    <source>
        <dbReference type="EMBL" id="OLZ41137.1"/>
    </source>
</evidence>
<feature type="region of interest" description="Disordered" evidence="1">
    <location>
        <begin position="122"/>
        <end position="141"/>
    </location>
</feature>
<dbReference type="EMBL" id="LWLN01000001">
    <property type="protein sequence ID" value="OLZ41137.1"/>
    <property type="molecule type" value="Genomic_DNA"/>
</dbReference>
<comment type="caution">
    <text evidence="3">The sequence shown here is derived from an EMBL/GenBank/DDBJ whole genome shotgun (WGS) entry which is preliminary data.</text>
</comment>
<accession>A0A1S8AX09</accession>
<keyword evidence="2" id="KW-0472">Membrane</keyword>
<feature type="transmembrane region" description="Helical" evidence="2">
    <location>
        <begin position="149"/>
        <end position="169"/>
    </location>
</feature>
<dbReference type="RefSeq" id="WP_394329270.1">
    <property type="nucleotide sequence ID" value="NZ_LWLN01000001.1"/>
</dbReference>
<dbReference type="AlphaFoldDB" id="A0A1S8AX09"/>
<dbReference type="Proteomes" id="UP000189370">
    <property type="component" value="Unassembled WGS sequence"/>
</dbReference>
<feature type="transmembrane region" description="Helical" evidence="2">
    <location>
        <begin position="60"/>
        <end position="83"/>
    </location>
</feature>
<evidence type="ECO:0008006" key="5">
    <source>
        <dbReference type="Google" id="ProtNLM"/>
    </source>
</evidence>
<keyword evidence="4" id="KW-1185">Reference proteome</keyword>
<sequence length="229" mass="23214">MTAEHSRRRFADLLTATVIAAYVLVALGTAVSTTDSAVACSAWPTCSTDPIVGSATGTTYLYWGHRVAALVAGCLVLASGLAARRVAVGRRVTGLGCALVLFPVQVLLGATIAVGGPSVAGVTRPTRSNRRSTPSGVGDVTSGERHGTVAFALGAGIAILFSPCAHALLPGYVGYYVVATGDETAPPLSGTLARGFAAAGAVGILRALRDGDGETLRRYRRSVASVSEA</sequence>
<evidence type="ECO:0000256" key="2">
    <source>
        <dbReference type="SAM" id="Phobius"/>
    </source>
</evidence>
<reference evidence="4" key="1">
    <citation type="submission" date="2016-04" db="EMBL/GenBank/DDBJ databases">
        <authorList>
            <person name="Chen S.-C."/>
            <person name="Lai M.-C."/>
        </authorList>
    </citation>
    <scope>NUCLEOTIDE SEQUENCE [LARGE SCALE GENOMIC DNA]</scope>
    <source>
        <strain evidence="4">AB14</strain>
    </source>
</reference>
<evidence type="ECO:0000256" key="1">
    <source>
        <dbReference type="SAM" id="MobiDB-lite"/>
    </source>
</evidence>
<dbReference type="STRING" id="301967.A6E15_09110"/>
<keyword evidence="2" id="KW-1133">Transmembrane helix</keyword>
<feature type="compositionally biased region" description="Low complexity" evidence="1">
    <location>
        <begin position="123"/>
        <end position="135"/>
    </location>
</feature>
<name>A0A1S8AX09_9EURY</name>
<evidence type="ECO:0000313" key="4">
    <source>
        <dbReference type="Proteomes" id="UP000189370"/>
    </source>
</evidence>
<organism evidence="3 4">
    <name type="scientific">Natrinema saccharevitans</name>
    <dbReference type="NCBI Taxonomy" id="301967"/>
    <lineage>
        <taxon>Archaea</taxon>
        <taxon>Methanobacteriati</taxon>
        <taxon>Methanobacteriota</taxon>
        <taxon>Stenosarchaea group</taxon>
        <taxon>Halobacteria</taxon>
        <taxon>Halobacteriales</taxon>
        <taxon>Natrialbaceae</taxon>
        <taxon>Natrinema</taxon>
    </lineage>
</organism>
<gene>
    <name evidence="3" type="ORF">A6E15_09110</name>
</gene>
<protein>
    <recommendedName>
        <fullName evidence="5">Cytochrome C biogenesis protein</fullName>
    </recommendedName>
</protein>
<proteinExistence type="predicted"/>
<feature type="transmembrane region" description="Helical" evidence="2">
    <location>
        <begin position="95"/>
        <end position="115"/>
    </location>
</feature>
<keyword evidence="2" id="KW-0812">Transmembrane</keyword>